<gene>
    <name evidence="1" type="ORF">NC99_37230</name>
</gene>
<dbReference type="EMBL" id="LGIA01000187">
    <property type="protein sequence ID" value="KOH43444.1"/>
    <property type="molecule type" value="Genomic_DNA"/>
</dbReference>
<sequence length="43" mass="4931">MICFWVIFVQYLLLINGQLITGFADVYGLDSASFYVLPDTLNR</sequence>
<accession>A0A0L8V4S9</accession>
<reference evidence="2" key="1">
    <citation type="submission" date="2015-07" db="EMBL/GenBank/DDBJ databases">
        <title>Genome sequencing of Sunxiuqinia dokdonensis strain SK.</title>
        <authorList>
            <person name="Ahn S."/>
            <person name="Kim B.-C."/>
        </authorList>
    </citation>
    <scope>NUCLEOTIDE SEQUENCE [LARGE SCALE GENOMIC DNA]</scope>
    <source>
        <strain evidence="2">SK</strain>
    </source>
</reference>
<keyword evidence="2" id="KW-1185">Reference proteome</keyword>
<protein>
    <submittedName>
        <fullName evidence="1">Uncharacterized protein</fullName>
    </submittedName>
</protein>
<evidence type="ECO:0000313" key="2">
    <source>
        <dbReference type="Proteomes" id="UP000036958"/>
    </source>
</evidence>
<proteinExistence type="predicted"/>
<comment type="caution">
    <text evidence="1">The sequence shown here is derived from an EMBL/GenBank/DDBJ whole genome shotgun (WGS) entry which is preliminary data.</text>
</comment>
<dbReference type="STRING" id="1409788.NC99_37230"/>
<name>A0A0L8V4S9_9BACT</name>
<dbReference type="AlphaFoldDB" id="A0A0L8V4S9"/>
<dbReference type="Proteomes" id="UP000036958">
    <property type="component" value="Unassembled WGS sequence"/>
</dbReference>
<evidence type="ECO:0000313" key="1">
    <source>
        <dbReference type="EMBL" id="KOH43444.1"/>
    </source>
</evidence>
<organism evidence="1 2">
    <name type="scientific">Sunxiuqinia dokdonensis</name>
    <dbReference type="NCBI Taxonomy" id="1409788"/>
    <lineage>
        <taxon>Bacteria</taxon>
        <taxon>Pseudomonadati</taxon>
        <taxon>Bacteroidota</taxon>
        <taxon>Bacteroidia</taxon>
        <taxon>Marinilabiliales</taxon>
        <taxon>Prolixibacteraceae</taxon>
        <taxon>Sunxiuqinia</taxon>
    </lineage>
</organism>